<keyword evidence="7 15" id="KW-1133">Transmembrane helix</keyword>
<evidence type="ECO:0000313" key="17">
    <source>
        <dbReference type="EMBL" id="BAJ08235.1"/>
    </source>
</evidence>
<evidence type="ECO:0000256" key="1">
    <source>
        <dbReference type="ARBA" id="ARBA00004141"/>
    </source>
</evidence>
<dbReference type="Pfam" id="PF00119">
    <property type="entry name" value="ATP-synt_A"/>
    <property type="match status" value="1"/>
</dbReference>
<feature type="chain" id="PRO_5003087516" description="ATP synthase subunit a" evidence="16">
    <location>
        <begin position="33"/>
        <end position="272"/>
    </location>
</feature>
<evidence type="ECO:0000256" key="6">
    <source>
        <dbReference type="ARBA" id="ARBA00022781"/>
    </source>
</evidence>
<keyword evidence="6" id="KW-0375">Hydrogen ion transport</keyword>
<keyword evidence="9 15" id="KW-0472">Membrane</keyword>
<dbReference type="PANTHER" id="PTHR11410">
    <property type="entry name" value="ATP SYNTHASE SUBUNIT A"/>
    <property type="match status" value="1"/>
</dbReference>
<dbReference type="InterPro" id="IPR035908">
    <property type="entry name" value="F0_ATP_A_sf"/>
</dbReference>
<reference evidence="17" key="1">
    <citation type="submission" date="2006-07" db="EMBL/GenBank/DDBJ databases">
        <title>Mitochondrial DNA sequence of South Asian Acanthosaura armata.</title>
        <authorList>
            <person name="Amer S.A."/>
            <person name="Kumazawa Y."/>
        </authorList>
    </citation>
    <scope>NUCLEOTIDE SEQUENCE</scope>
    <source>
        <tissue evidence="17">Muscle</tissue>
    </source>
</reference>
<dbReference type="CDD" id="cd00310">
    <property type="entry name" value="ATP-synt_Fo_a_6"/>
    <property type="match status" value="1"/>
</dbReference>
<dbReference type="InterPro" id="IPR023011">
    <property type="entry name" value="ATP_synth_F0_asu_AS"/>
</dbReference>
<feature type="signal peptide" evidence="16">
    <location>
        <begin position="1"/>
        <end position="32"/>
    </location>
</feature>
<feature type="transmembrane region" description="Helical" evidence="15">
    <location>
        <begin position="69"/>
        <end position="91"/>
    </location>
</feature>
<dbReference type="GO" id="GO:0046933">
    <property type="term" value="F:proton-transporting ATP synthase activity, rotational mechanism"/>
    <property type="evidence" value="ECO:0007669"/>
    <property type="project" value="TreeGrafter"/>
</dbReference>
<keyword evidence="8" id="KW-0406">Ion transport</keyword>
<feature type="transmembrane region" description="Helical" evidence="15">
    <location>
        <begin position="138"/>
        <end position="159"/>
    </location>
</feature>
<comment type="subunit">
    <text evidence="12">Component of the ATP synthase complex composed at least of ATP5F1A/subunit alpha, ATP5F1B/subunit beta, ATP5MC1/subunit c (homooctomer), MT-ATP6/subunit a, MT-ATP8/subunit 8, ATP5ME/subunit e, ATP5MF/subunit f, ATP5MG/subunit g, ATP5MK/subunit k, ATP5MJ/subunit j, ATP5F1C/subunit gamma, ATP5F1D/subunit delta, ATP5F1E/subunit epsilon, ATP5PF/subunit F6, ATP5PB/subunit b, ATP5PD/subunit d, ATP5PO/subunit OSCP. ATP synthase complex consists of a soluble F(1) head domain (subunits alpha(3) and beta(3)) - the catalytic core - and a membrane F(0) domain - the membrane proton channel (subunits c, a, 8, e, f, g, k and j). These two domains are linked by a central stalk (subunits gamma, delta, and epsilon) rotating inside the F1 region and a stationary peripheral stalk (subunits F6, b, d, and OSCP). Interacts with DNAJC30; interaction is direct.</text>
</comment>
<evidence type="ECO:0000256" key="4">
    <source>
        <dbReference type="ARBA" id="ARBA00022547"/>
    </source>
</evidence>
<dbReference type="Gene3D" id="1.20.120.220">
    <property type="entry name" value="ATP synthase, F0 complex, subunit A"/>
    <property type="match status" value="1"/>
</dbReference>
<sequence length="272" mass="29721">MTLDLFHQFNTPQVLNTTLLPMIMLCLTTTACIETNQLKNNRLTVFYTWILKKTMKTVTSKTSLLGQKWTPMLAALLLLLVVTNSTGILPYTNTPTTLLSMNMALATPLWLGTVLVGLRNYPTRSAAHLLPESTPTSLTPVLIIIETASLIMRPLALGVRLTANLTAGHLLLHLISLALALSTNISPTATLVTTIFLVLLTALEMAVALIQAYVFSLLVSLYLQENTYDTPNTPIPHSNSKPLTYPCRHLNTSPRLGTSNMNAPKNNSTSNP</sequence>
<evidence type="ECO:0000256" key="3">
    <source>
        <dbReference type="ARBA" id="ARBA00022448"/>
    </source>
</evidence>
<dbReference type="PROSITE" id="PS00449">
    <property type="entry name" value="ATPASE_A"/>
    <property type="match status" value="1"/>
</dbReference>
<feature type="transmembrane region" description="Helical" evidence="15">
    <location>
        <begin position="171"/>
        <end position="199"/>
    </location>
</feature>
<feature type="compositionally biased region" description="Polar residues" evidence="14">
    <location>
        <begin position="231"/>
        <end position="242"/>
    </location>
</feature>
<keyword evidence="4" id="KW-0138">CF(0)</keyword>
<keyword evidence="17" id="KW-0496">Mitochondrion</keyword>
<feature type="transmembrane region" description="Helical" evidence="15">
    <location>
        <begin position="98"/>
        <end position="118"/>
    </location>
</feature>
<feature type="compositionally biased region" description="Polar residues" evidence="14">
    <location>
        <begin position="250"/>
        <end position="272"/>
    </location>
</feature>
<name>D6RR86_9SAUR</name>
<evidence type="ECO:0000256" key="10">
    <source>
        <dbReference type="ARBA" id="ARBA00023310"/>
    </source>
</evidence>
<evidence type="ECO:0000256" key="5">
    <source>
        <dbReference type="ARBA" id="ARBA00022692"/>
    </source>
</evidence>
<keyword evidence="10" id="KW-0066">ATP synthesis</keyword>
<accession>D6RR86</accession>
<keyword evidence="3" id="KW-0813">Transport</keyword>
<evidence type="ECO:0000256" key="7">
    <source>
        <dbReference type="ARBA" id="ARBA00022989"/>
    </source>
</evidence>
<evidence type="ECO:0000256" key="14">
    <source>
        <dbReference type="SAM" id="MobiDB-lite"/>
    </source>
</evidence>
<dbReference type="PRINTS" id="PR00123">
    <property type="entry name" value="ATPASEA"/>
</dbReference>
<gene>
    <name evidence="17" type="primary">AT6</name>
</gene>
<evidence type="ECO:0000256" key="9">
    <source>
        <dbReference type="ARBA" id="ARBA00023136"/>
    </source>
</evidence>
<dbReference type="SUPFAM" id="SSF81336">
    <property type="entry name" value="F1F0 ATP synthase subunit A"/>
    <property type="match status" value="1"/>
</dbReference>
<comment type="similarity">
    <text evidence="2">Belongs to the ATPase A chain family.</text>
</comment>
<feature type="transmembrane region" description="Helical" evidence="15">
    <location>
        <begin position="205"/>
        <end position="223"/>
    </location>
</feature>
<reference evidence="17" key="2">
    <citation type="journal article" date="2010" name="BMC Evol. Biol.">
        <title>Mitochondrial genomes of acrodont lizards: timing of gene rearrangements and phylogenetic and biogeographic implications.</title>
        <authorList>
            <person name="Okajima Y."/>
            <person name="Kumazawa Y."/>
        </authorList>
    </citation>
    <scope>NUCLEOTIDE SEQUENCE</scope>
    <source>
        <tissue evidence="17">Muscle</tissue>
    </source>
</reference>
<keyword evidence="5 15" id="KW-0812">Transmembrane</keyword>
<organism evidence="17">
    <name type="scientific">Acanthosaura armata</name>
    <name type="common">armored pricklenape</name>
    <dbReference type="NCBI Taxonomy" id="285987"/>
    <lineage>
        <taxon>Eukaryota</taxon>
        <taxon>Metazoa</taxon>
        <taxon>Chordata</taxon>
        <taxon>Craniata</taxon>
        <taxon>Vertebrata</taxon>
        <taxon>Euteleostomi</taxon>
        <taxon>Lepidosauria</taxon>
        <taxon>Squamata</taxon>
        <taxon>Bifurcata</taxon>
        <taxon>Unidentata</taxon>
        <taxon>Episquamata</taxon>
        <taxon>Toxicofera</taxon>
        <taxon>Iguania</taxon>
        <taxon>Acrodonta</taxon>
        <taxon>Agamidae</taxon>
        <taxon>Draconinae</taxon>
        <taxon>Acanthosaura</taxon>
    </lineage>
</organism>
<evidence type="ECO:0000256" key="8">
    <source>
        <dbReference type="ARBA" id="ARBA00023065"/>
    </source>
</evidence>
<comment type="subcellular location">
    <subcellularLocation>
        <location evidence="1">Membrane</location>
        <topology evidence="1">Multi-pass membrane protein</topology>
    </subcellularLocation>
    <subcellularLocation>
        <location evidence="13">Mitochondrion inner membrane</location>
        <topology evidence="13">Multi-pass membrane protein</topology>
    </subcellularLocation>
</comment>
<dbReference type="InterPro" id="IPR045083">
    <property type="entry name" value="ATP_synth_F0_asu_bact/mt"/>
</dbReference>
<dbReference type="PANTHER" id="PTHR11410:SF0">
    <property type="entry name" value="ATP SYNTHASE SUBUNIT A"/>
    <property type="match status" value="1"/>
</dbReference>
<evidence type="ECO:0000256" key="2">
    <source>
        <dbReference type="ARBA" id="ARBA00006810"/>
    </source>
</evidence>
<proteinExistence type="inferred from homology"/>
<evidence type="ECO:0000256" key="15">
    <source>
        <dbReference type="SAM" id="Phobius"/>
    </source>
</evidence>
<dbReference type="InterPro" id="IPR000568">
    <property type="entry name" value="ATP_synth_F0_asu"/>
</dbReference>
<dbReference type="AlphaFoldDB" id="D6RR86"/>
<keyword evidence="16" id="KW-0732">Signal</keyword>
<dbReference type="GO" id="GO:0045259">
    <property type="term" value="C:proton-transporting ATP synthase complex"/>
    <property type="evidence" value="ECO:0007669"/>
    <property type="project" value="UniProtKB-KW"/>
</dbReference>
<evidence type="ECO:0000256" key="13">
    <source>
        <dbReference type="RuleBase" id="RU004450"/>
    </source>
</evidence>
<comment type="catalytic activity">
    <reaction evidence="11">
        <text>H(+)(in) = H(+)(out)</text>
        <dbReference type="Rhea" id="RHEA:34979"/>
        <dbReference type="ChEBI" id="CHEBI:15378"/>
    </reaction>
</comment>
<evidence type="ECO:0000256" key="11">
    <source>
        <dbReference type="ARBA" id="ARBA00024169"/>
    </source>
</evidence>
<dbReference type="GO" id="GO:0005743">
    <property type="term" value="C:mitochondrial inner membrane"/>
    <property type="evidence" value="ECO:0007669"/>
    <property type="project" value="UniProtKB-SubCell"/>
</dbReference>
<evidence type="ECO:0000256" key="16">
    <source>
        <dbReference type="SAM" id="SignalP"/>
    </source>
</evidence>
<dbReference type="NCBIfam" id="TIGR01131">
    <property type="entry name" value="ATP_synt_6_or_A"/>
    <property type="match status" value="1"/>
</dbReference>
<protein>
    <recommendedName>
        <fullName evidence="13">ATP synthase subunit a</fullName>
    </recommendedName>
</protein>
<feature type="region of interest" description="Disordered" evidence="14">
    <location>
        <begin position="231"/>
        <end position="272"/>
    </location>
</feature>
<geneLocation type="mitochondrion" evidence="17"/>
<evidence type="ECO:0000256" key="12">
    <source>
        <dbReference type="ARBA" id="ARBA00063051"/>
    </source>
</evidence>
<dbReference type="EMBL" id="AB266452">
    <property type="protein sequence ID" value="BAJ08235.1"/>
    <property type="molecule type" value="Genomic_DNA"/>
</dbReference>